<dbReference type="PROSITE" id="PS51186">
    <property type="entry name" value="GNAT"/>
    <property type="match status" value="1"/>
</dbReference>
<keyword evidence="1 4" id="KW-0808">Transferase</keyword>
<protein>
    <submittedName>
        <fullName evidence="4">Putative acetyltransferase</fullName>
    </submittedName>
</protein>
<evidence type="ECO:0000256" key="1">
    <source>
        <dbReference type="ARBA" id="ARBA00022679"/>
    </source>
</evidence>
<organism evidence="4 5">
    <name type="scientific">Collimonas arenae</name>
    <dbReference type="NCBI Taxonomy" id="279058"/>
    <lineage>
        <taxon>Bacteria</taxon>
        <taxon>Pseudomonadati</taxon>
        <taxon>Pseudomonadota</taxon>
        <taxon>Betaproteobacteria</taxon>
        <taxon>Burkholderiales</taxon>
        <taxon>Oxalobacteraceae</taxon>
        <taxon>Collimonas</taxon>
    </lineage>
</organism>
<dbReference type="Pfam" id="PF00583">
    <property type="entry name" value="Acetyltransf_1"/>
    <property type="match status" value="1"/>
</dbReference>
<dbReference type="KEGG" id="care:LT85_1915"/>
<evidence type="ECO:0000313" key="5">
    <source>
        <dbReference type="Proteomes" id="UP000030302"/>
    </source>
</evidence>
<accession>A0A0A1F8L1</accession>
<feature type="domain" description="N-acetyltransferase" evidence="3">
    <location>
        <begin position="4"/>
        <end position="154"/>
    </location>
</feature>
<gene>
    <name evidence="4" type="ORF">LT85_1915</name>
</gene>
<dbReference type="PANTHER" id="PTHR43877:SF1">
    <property type="entry name" value="ACETYLTRANSFERASE"/>
    <property type="match status" value="1"/>
</dbReference>
<dbReference type="Proteomes" id="UP000030302">
    <property type="component" value="Chromosome"/>
</dbReference>
<sequence length="180" mass="19193">MVDYRVELASASDVESLAEVEQAAATLFPERLLPLHLRGETIAREKLLAAQAAGMLWVAKDGAHTVLGFACVAMHGAVASLSELDVLPAYGGQGIGSALLASIIAWGKSRGIPTLYLTTFQEFAPSQALYRKFGFVTLGAVPDFLAAALRQEVAAGLADRIAMRLTFCCNKRGKPCQLRD</sequence>
<proteinExistence type="predicted"/>
<dbReference type="InterPro" id="IPR000182">
    <property type="entry name" value="GNAT_dom"/>
</dbReference>
<dbReference type="PANTHER" id="PTHR43877">
    <property type="entry name" value="AMINOALKYLPHOSPHONATE N-ACETYLTRANSFERASE-RELATED-RELATED"/>
    <property type="match status" value="1"/>
</dbReference>
<keyword evidence="5" id="KW-1185">Reference proteome</keyword>
<dbReference type="GO" id="GO:0016747">
    <property type="term" value="F:acyltransferase activity, transferring groups other than amino-acyl groups"/>
    <property type="evidence" value="ECO:0007669"/>
    <property type="project" value="InterPro"/>
</dbReference>
<reference evidence="5" key="1">
    <citation type="journal article" date="2014" name="Soil Biol. Biochem.">
        <title>Structure and function of bacterial communities in ageing soils: Insights from the Mendocino ecological staircase.</title>
        <authorList>
            <person name="Uroz S."/>
            <person name="Tech J.J."/>
            <person name="Sawaya N.A."/>
            <person name="Frey-Klett P."/>
            <person name="Leveau J.H.J."/>
        </authorList>
    </citation>
    <scope>NUCLEOTIDE SEQUENCE [LARGE SCALE GENOMIC DNA]</scope>
    <source>
        <strain evidence="5">Cal35</strain>
    </source>
</reference>
<keyword evidence="2" id="KW-0012">Acyltransferase</keyword>
<dbReference type="AlphaFoldDB" id="A0A0A1F8L1"/>
<evidence type="ECO:0000259" key="3">
    <source>
        <dbReference type="PROSITE" id="PS51186"/>
    </source>
</evidence>
<dbReference type="EMBL" id="CP009962">
    <property type="protein sequence ID" value="AIY41073.1"/>
    <property type="molecule type" value="Genomic_DNA"/>
</dbReference>
<evidence type="ECO:0000256" key="2">
    <source>
        <dbReference type="ARBA" id="ARBA00023315"/>
    </source>
</evidence>
<dbReference type="HOGENOM" id="CLU_096760_0_0_4"/>
<dbReference type="CDD" id="cd04301">
    <property type="entry name" value="NAT_SF"/>
    <property type="match status" value="1"/>
</dbReference>
<dbReference type="InterPro" id="IPR050832">
    <property type="entry name" value="Bact_Acetyltransf"/>
</dbReference>
<evidence type="ECO:0000313" key="4">
    <source>
        <dbReference type="EMBL" id="AIY41073.1"/>
    </source>
</evidence>
<dbReference type="SUPFAM" id="SSF55729">
    <property type="entry name" value="Acyl-CoA N-acyltransferases (Nat)"/>
    <property type="match status" value="1"/>
</dbReference>
<dbReference type="RefSeq" id="WP_052134974.1">
    <property type="nucleotide sequence ID" value="NZ_CP009962.1"/>
</dbReference>
<name>A0A0A1F8L1_9BURK</name>
<dbReference type="InterPro" id="IPR016181">
    <property type="entry name" value="Acyl_CoA_acyltransferase"/>
</dbReference>
<dbReference type="Gene3D" id="3.40.630.30">
    <property type="match status" value="1"/>
</dbReference>